<keyword evidence="6" id="KW-1185">Reference proteome</keyword>
<name>A0ABD0KT68_9CAEN</name>
<feature type="region of interest" description="Disordered" evidence="3">
    <location>
        <begin position="1"/>
        <end position="23"/>
    </location>
</feature>
<evidence type="ECO:0000256" key="2">
    <source>
        <dbReference type="SAM" id="Coils"/>
    </source>
</evidence>
<feature type="compositionally biased region" description="Polar residues" evidence="3">
    <location>
        <begin position="1"/>
        <end position="15"/>
    </location>
</feature>
<keyword evidence="2" id="KW-0175">Coiled coil</keyword>
<gene>
    <name evidence="5" type="ORF">BaRGS_00018252</name>
</gene>
<reference evidence="5 6" key="1">
    <citation type="journal article" date="2023" name="Sci. Data">
        <title>Genome assembly of the Korean intertidal mud-creeper Batillaria attramentaria.</title>
        <authorList>
            <person name="Patra A.K."/>
            <person name="Ho P.T."/>
            <person name="Jun S."/>
            <person name="Lee S.J."/>
            <person name="Kim Y."/>
            <person name="Won Y.J."/>
        </authorList>
    </citation>
    <scope>NUCLEOTIDE SEQUENCE [LARGE SCALE GENOMIC DNA]</scope>
    <source>
        <strain evidence="5">Wonlab-2016</strain>
    </source>
</reference>
<dbReference type="EMBL" id="JACVVK020000126">
    <property type="protein sequence ID" value="KAK7490466.1"/>
    <property type="molecule type" value="Genomic_DNA"/>
</dbReference>
<evidence type="ECO:0000313" key="6">
    <source>
        <dbReference type="Proteomes" id="UP001519460"/>
    </source>
</evidence>
<dbReference type="InterPro" id="IPR011992">
    <property type="entry name" value="EF-hand-dom_pair"/>
</dbReference>
<feature type="domain" description="EF-hand" evidence="4">
    <location>
        <begin position="208"/>
        <end position="243"/>
    </location>
</feature>
<evidence type="ECO:0000313" key="5">
    <source>
        <dbReference type="EMBL" id="KAK7490466.1"/>
    </source>
</evidence>
<organism evidence="5 6">
    <name type="scientific">Batillaria attramentaria</name>
    <dbReference type="NCBI Taxonomy" id="370345"/>
    <lineage>
        <taxon>Eukaryota</taxon>
        <taxon>Metazoa</taxon>
        <taxon>Spiralia</taxon>
        <taxon>Lophotrochozoa</taxon>
        <taxon>Mollusca</taxon>
        <taxon>Gastropoda</taxon>
        <taxon>Caenogastropoda</taxon>
        <taxon>Sorbeoconcha</taxon>
        <taxon>Cerithioidea</taxon>
        <taxon>Batillariidae</taxon>
        <taxon>Batillaria</taxon>
    </lineage>
</organism>
<evidence type="ECO:0000256" key="1">
    <source>
        <dbReference type="ARBA" id="ARBA00022837"/>
    </source>
</evidence>
<evidence type="ECO:0000259" key="4">
    <source>
        <dbReference type="PROSITE" id="PS50222"/>
    </source>
</evidence>
<evidence type="ECO:0000256" key="3">
    <source>
        <dbReference type="SAM" id="MobiDB-lite"/>
    </source>
</evidence>
<feature type="non-terminal residue" evidence="5">
    <location>
        <position position="1"/>
    </location>
</feature>
<dbReference type="PROSITE" id="PS50222">
    <property type="entry name" value="EF_HAND_2"/>
    <property type="match status" value="2"/>
</dbReference>
<dbReference type="AlphaFoldDB" id="A0ABD0KT68"/>
<keyword evidence="1" id="KW-0106">Calcium</keyword>
<dbReference type="InterPro" id="IPR002048">
    <property type="entry name" value="EF_hand_dom"/>
</dbReference>
<dbReference type="InterPro" id="IPR018247">
    <property type="entry name" value="EF_Hand_1_Ca_BS"/>
</dbReference>
<dbReference type="PROSITE" id="PS00018">
    <property type="entry name" value="EF_HAND_1"/>
    <property type="match status" value="2"/>
</dbReference>
<sequence>GDIISMGNNSSSEQPGVTPDLNDDTALSANLQAKIRIMGALSYDCRTRQEERAHLRERLADLEAERRRISLDLRKDGTKTSQSRAAALSASGVTRDTDKPALALSNLSSLLTEEEIEQLIKDFDEFDKNKDNLVSWEEYCNTRGRGGQPWGRDRRMSDLDELASWMEFKMADQNSDNCLDWWEFLNLAAQRLLGKRTELELVDLLTEKEVIRAKSLFTSLDQDHDGVVTGVEASRAVRRWCSKLQAGRTPEEVAKMSSQIDRHVEVRAQMFVGGDNQHVE</sequence>
<accession>A0ABD0KT68</accession>
<dbReference type="Proteomes" id="UP001519460">
    <property type="component" value="Unassembled WGS sequence"/>
</dbReference>
<feature type="coiled-coil region" evidence="2">
    <location>
        <begin position="45"/>
        <end position="72"/>
    </location>
</feature>
<dbReference type="Gene3D" id="1.10.238.10">
    <property type="entry name" value="EF-hand"/>
    <property type="match status" value="2"/>
</dbReference>
<proteinExistence type="predicted"/>
<protein>
    <recommendedName>
        <fullName evidence="4">EF-hand domain-containing protein</fullName>
    </recommendedName>
</protein>
<dbReference type="Pfam" id="PF13202">
    <property type="entry name" value="EF-hand_5"/>
    <property type="match status" value="1"/>
</dbReference>
<comment type="caution">
    <text evidence="5">The sequence shown here is derived from an EMBL/GenBank/DDBJ whole genome shotgun (WGS) entry which is preliminary data.</text>
</comment>
<dbReference type="SUPFAM" id="SSF47473">
    <property type="entry name" value="EF-hand"/>
    <property type="match status" value="1"/>
</dbReference>
<feature type="domain" description="EF-hand" evidence="4">
    <location>
        <begin position="114"/>
        <end position="149"/>
    </location>
</feature>